<dbReference type="SUPFAM" id="SSF48498">
    <property type="entry name" value="Tetracyclin repressor-like, C-terminal domain"/>
    <property type="match status" value="1"/>
</dbReference>
<evidence type="ECO:0000259" key="1">
    <source>
        <dbReference type="Pfam" id="PF14246"/>
    </source>
</evidence>
<evidence type="ECO:0000313" key="3">
    <source>
        <dbReference type="Proteomes" id="UP000182944"/>
    </source>
</evidence>
<feature type="domain" description="Transcriptional regulator TetR C-terminal Proteobacteria type" evidence="1">
    <location>
        <begin position="95"/>
        <end position="204"/>
    </location>
</feature>
<dbReference type="InterPro" id="IPR039536">
    <property type="entry name" value="TetR_C_Proteobacteria"/>
</dbReference>
<dbReference type="STRING" id="1545044.SAMN05444276_101744"/>
<evidence type="ECO:0000313" key="2">
    <source>
        <dbReference type="EMBL" id="SDW35359.1"/>
    </source>
</evidence>
<name>A0A1H2SWF5_9RHOB</name>
<dbReference type="EMBL" id="FNNA01000001">
    <property type="protein sequence ID" value="SDW35359.1"/>
    <property type="molecule type" value="Genomic_DNA"/>
</dbReference>
<organism evidence="2 3">
    <name type="scientific">Paracoccus sanguinis</name>
    <dbReference type="NCBI Taxonomy" id="1545044"/>
    <lineage>
        <taxon>Bacteria</taxon>
        <taxon>Pseudomonadati</taxon>
        <taxon>Pseudomonadota</taxon>
        <taxon>Alphaproteobacteria</taxon>
        <taxon>Rhodobacterales</taxon>
        <taxon>Paracoccaceae</taxon>
        <taxon>Paracoccus</taxon>
    </lineage>
</organism>
<dbReference type="OrthoDB" id="5512127at2"/>
<proteinExistence type="predicted"/>
<sequence length="206" mass="21982">MRPRGSRNASYDKRRAELLERLTLRLCNRETGWPTMRELAAAANCSVSTLSHYFGRREDVVRAVLHHIAVGTEDQLAATRMPEGPFEASVHAAAGRAAAALHDPAIARMLAMGLIEALSASVLGPSFLGTMLDPFVAALAERLDVHVAAGEMRPVDTRMAAMDIISPILLAALHQRELGGAGCNPLDAAAHATHVADGFVAAYAKR</sequence>
<dbReference type="Proteomes" id="UP000182944">
    <property type="component" value="Unassembled WGS sequence"/>
</dbReference>
<dbReference type="RefSeq" id="WP_052176434.1">
    <property type="nucleotide sequence ID" value="NZ_FNNA01000001.1"/>
</dbReference>
<gene>
    <name evidence="2" type="ORF">SAMN05444276_101744</name>
</gene>
<keyword evidence="3" id="KW-1185">Reference proteome</keyword>
<dbReference type="InterPro" id="IPR009057">
    <property type="entry name" value="Homeodomain-like_sf"/>
</dbReference>
<dbReference type="SUPFAM" id="SSF46689">
    <property type="entry name" value="Homeodomain-like"/>
    <property type="match status" value="1"/>
</dbReference>
<dbReference type="Pfam" id="PF14246">
    <property type="entry name" value="TetR_C_7"/>
    <property type="match status" value="1"/>
</dbReference>
<dbReference type="InterPro" id="IPR036271">
    <property type="entry name" value="Tet_transcr_reg_TetR-rel_C_sf"/>
</dbReference>
<dbReference type="Gene3D" id="1.10.357.10">
    <property type="entry name" value="Tetracycline Repressor, domain 2"/>
    <property type="match status" value="1"/>
</dbReference>
<accession>A0A1H2SWF5</accession>
<reference evidence="3" key="1">
    <citation type="submission" date="2016-10" db="EMBL/GenBank/DDBJ databases">
        <authorList>
            <person name="Varghese N."/>
            <person name="Submissions S."/>
        </authorList>
    </citation>
    <scope>NUCLEOTIDE SEQUENCE [LARGE SCALE GENOMIC DNA]</scope>
    <source>
        <strain evidence="3">DSM 29303</strain>
    </source>
</reference>
<dbReference type="AlphaFoldDB" id="A0A1H2SWF5"/>
<protein>
    <submittedName>
        <fullName evidence="2">Transcriptional regulator, TetR family</fullName>
    </submittedName>
</protein>